<evidence type="ECO:0000259" key="7">
    <source>
        <dbReference type="Pfam" id="PF04932"/>
    </source>
</evidence>
<evidence type="ECO:0000259" key="8">
    <source>
        <dbReference type="Pfam" id="PF13439"/>
    </source>
</evidence>
<dbReference type="Pfam" id="PF00534">
    <property type="entry name" value="Glycos_transf_1"/>
    <property type="match status" value="1"/>
</dbReference>
<feature type="transmembrane region" description="Helical" evidence="5">
    <location>
        <begin position="424"/>
        <end position="442"/>
    </location>
</feature>
<feature type="transmembrane region" description="Helical" evidence="5">
    <location>
        <begin position="194"/>
        <end position="210"/>
    </location>
</feature>
<organism evidence="9 10">
    <name type="scientific">Amedibacillus dolichus</name>
    <dbReference type="NCBI Taxonomy" id="31971"/>
    <lineage>
        <taxon>Bacteria</taxon>
        <taxon>Bacillati</taxon>
        <taxon>Bacillota</taxon>
        <taxon>Erysipelotrichia</taxon>
        <taxon>Erysipelotrichales</taxon>
        <taxon>Erysipelotrichaceae</taxon>
        <taxon>Amedibacillus</taxon>
    </lineage>
</organism>
<accession>A0A942W9V4</accession>
<dbReference type="Pfam" id="PF13439">
    <property type="entry name" value="Glyco_transf_4"/>
    <property type="match status" value="1"/>
</dbReference>
<feature type="domain" description="Glycosyltransferase subfamily 4-like N-terminal" evidence="8">
    <location>
        <begin position="460"/>
        <end position="629"/>
    </location>
</feature>
<feature type="transmembrane region" description="Helical" evidence="5">
    <location>
        <begin position="12"/>
        <end position="27"/>
    </location>
</feature>
<dbReference type="PANTHER" id="PTHR12526">
    <property type="entry name" value="GLYCOSYLTRANSFERASE"/>
    <property type="match status" value="1"/>
</dbReference>
<dbReference type="Proteomes" id="UP000753219">
    <property type="component" value="Unassembled WGS sequence"/>
</dbReference>
<sequence length="818" mass="93605">MNKLYSKVTSIELYKILFMVCSLLYILPKGDVVASILLKGMLVWGFLLLVIRFYQKRIIIDNKFFIFFIIFTLLSIIFNFQDGFIRNIKDFLYLILEVVLLTQVDKGDSKNILIFNRILLGFMTFGYTVSLLIFFFRIPQVPGFEKFIMSYTEGRLWGWCGNPNTLATMSLFGLFAAFFNIYLRKENLSVLNKLGYGFIIIEALACLTLSQSRSGFVGFAVSVFGAVFFIGIYKNKHIIGSILLALIIGIASVFMLEVYGWGLRQMPSEKLAISVNSNGYFSIQEDGSDGGEVNPSSSDMGLENREIGSDYSNGRFTIWKGGLSVAKENILFGVGQNALNDEVNQKLPKDYVKQSPKIAANMHNIYLQVLATSGIFAFIFFVLQFVNSFWKRRKEIFNDALKCMFFVLIGCMLIINLFDSNIIGFMNLFIAGMFWIYFGYFTSECADNKKVLFLINSLKIGGAETVLRDIVNHFDFQNYDITVRTLFSEGELLDEFSPFIHYSTVLKKPNPLKKAILWRCVKYLPSVIIQYFIHGQYDYAIAFLEGMPTKIVGSLKNTDCKKYCWIHTDLVHNFESETNYHNREQALKCYQGMENIICVSNDCKDKFLQIYPELKDRTIVIYNCLDIERIRMLSDEVVESPFLDKKSSILLCSVGRLVEEKGFLRMLHVIERLKKENVNLQWLLIGDGNQKDILKEYVKKHGLEENVAFLGYQKNPFAYMKLADYYVCSSFVEGFSLTVVEALIVGVAVISTQCTGPNEILSDNCGILCENSEDGLYDTLKVINKKKKELPREKIEKRIAQFRVETVLDSIYKLIGGQ</sequence>
<feature type="transmembrane region" description="Helical" evidence="5">
    <location>
        <begin position="365"/>
        <end position="387"/>
    </location>
</feature>
<feature type="transmembrane region" description="Helical" evidence="5">
    <location>
        <begin position="58"/>
        <end position="78"/>
    </location>
</feature>
<feature type="transmembrane region" description="Helical" evidence="5">
    <location>
        <begin position="114"/>
        <end position="136"/>
    </location>
</feature>
<evidence type="ECO:0000256" key="5">
    <source>
        <dbReference type="SAM" id="Phobius"/>
    </source>
</evidence>
<evidence type="ECO:0000259" key="6">
    <source>
        <dbReference type="Pfam" id="PF00534"/>
    </source>
</evidence>
<dbReference type="InterPro" id="IPR028098">
    <property type="entry name" value="Glyco_trans_4-like_N"/>
</dbReference>
<evidence type="ECO:0000256" key="2">
    <source>
        <dbReference type="ARBA" id="ARBA00022692"/>
    </source>
</evidence>
<dbReference type="PANTHER" id="PTHR12526:SF630">
    <property type="entry name" value="GLYCOSYLTRANSFERASE"/>
    <property type="match status" value="1"/>
</dbReference>
<feature type="transmembrane region" description="Helical" evidence="5">
    <location>
        <begin position="216"/>
        <end position="233"/>
    </location>
</feature>
<reference evidence="9" key="1">
    <citation type="submission" date="2021-02" db="EMBL/GenBank/DDBJ databases">
        <title>Infant gut strain persistence is associated with maternal origin, phylogeny, and functional potential including surface adhesion and iron acquisition.</title>
        <authorList>
            <person name="Lou Y.C."/>
        </authorList>
    </citation>
    <scope>NUCLEOTIDE SEQUENCE</scope>
    <source>
        <strain evidence="9">L3_108_103G1_dasL3_108_103G1_concoct_2</strain>
    </source>
</reference>
<evidence type="ECO:0000313" key="9">
    <source>
        <dbReference type="EMBL" id="MBS4884494.1"/>
    </source>
</evidence>
<dbReference type="RefSeq" id="WP_278640411.1">
    <property type="nucleotide sequence ID" value="NZ_JAGZMZ010000016.1"/>
</dbReference>
<dbReference type="CDD" id="cd03811">
    <property type="entry name" value="GT4_GT28_WabH-like"/>
    <property type="match status" value="1"/>
</dbReference>
<feature type="domain" description="O-antigen ligase-related" evidence="7">
    <location>
        <begin position="203"/>
        <end position="382"/>
    </location>
</feature>
<protein>
    <submittedName>
        <fullName evidence="9">Glycosyltransferase</fullName>
        <ecNumber evidence="9">2.4.-.-</ecNumber>
    </submittedName>
</protein>
<name>A0A942W9V4_9FIRM</name>
<feature type="transmembrane region" description="Helical" evidence="5">
    <location>
        <begin position="240"/>
        <end position="261"/>
    </location>
</feature>
<dbReference type="EC" id="2.4.-.-" evidence="9"/>
<keyword evidence="3 5" id="KW-1133">Transmembrane helix</keyword>
<feature type="transmembrane region" description="Helical" evidence="5">
    <location>
        <begin position="399"/>
        <end position="418"/>
    </location>
</feature>
<dbReference type="AlphaFoldDB" id="A0A942W9V4"/>
<feature type="domain" description="Glycosyl transferase family 1" evidence="6">
    <location>
        <begin position="646"/>
        <end position="774"/>
    </location>
</feature>
<comment type="caution">
    <text evidence="9">The sequence shown here is derived from an EMBL/GenBank/DDBJ whole genome shotgun (WGS) entry which is preliminary data.</text>
</comment>
<evidence type="ECO:0000256" key="4">
    <source>
        <dbReference type="ARBA" id="ARBA00023136"/>
    </source>
</evidence>
<dbReference type="Pfam" id="PF04932">
    <property type="entry name" value="Wzy_C"/>
    <property type="match status" value="1"/>
</dbReference>
<evidence type="ECO:0000256" key="1">
    <source>
        <dbReference type="ARBA" id="ARBA00004141"/>
    </source>
</evidence>
<proteinExistence type="predicted"/>
<dbReference type="InterPro" id="IPR007016">
    <property type="entry name" value="O-antigen_ligase-rel_domated"/>
</dbReference>
<keyword evidence="2 5" id="KW-0812">Transmembrane</keyword>
<evidence type="ECO:0000256" key="3">
    <source>
        <dbReference type="ARBA" id="ARBA00022989"/>
    </source>
</evidence>
<dbReference type="GO" id="GO:0016020">
    <property type="term" value="C:membrane"/>
    <property type="evidence" value="ECO:0007669"/>
    <property type="project" value="UniProtKB-SubCell"/>
</dbReference>
<feature type="transmembrane region" description="Helical" evidence="5">
    <location>
        <begin position="33"/>
        <end position="51"/>
    </location>
</feature>
<feature type="transmembrane region" description="Helical" evidence="5">
    <location>
        <begin position="156"/>
        <end position="182"/>
    </location>
</feature>
<dbReference type="GO" id="GO:0016757">
    <property type="term" value="F:glycosyltransferase activity"/>
    <property type="evidence" value="ECO:0007669"/>
    <property type="project" value="UniProtKB-KW"/>
</dbReference>
<dbReference type="InterPro" id="IPR001296">
    <property type="entry name" value="Glyco_trans_1"/>
</dbReference>
<gene>
    <name evidence="9" type="ORF">KHZ85_06990</name>
</gene>
<dbReference type="EMBL" id="JAGZMZ010000016">
    <property type="protein sequence ID" value="MBS4884494.1"/>
    <property type="molecule type" value="Genomic_DNA"/>
</dbReference>
<keyword evidence="9" id="KW-0808">Transferase</keyword>
<dbReference type="Gene3D" id="3.40.50.2000">
    <property type="entry name" value="Glycogen Phosphorylase B"/>
    <property type="match status" value="2"/>
</dbReference>
<comment type="subcellular location">
    <subcellularLocation>
        <location evidence="1">Membrane</location>
        <topology evidence="1">Multi-pass membrane protein</topology>
    </subcellularLocation>
</comment>
<keyword evidence="4 5" id="KW-0472">Membrane</keyword>
<keyword evidence="9" id="KW-0328">Glycosyltransferase</keyword>
<evidence type="ECO:0000313" key="10">
    <source>
        <dbReference type="Proteomes" id="UP000753219"/>
    </source>
</evidence>
<dbReference type="SUPFAM" id="SSF53756">
    <property type="entry name" value="UDP-Glycosyltransferase/glycogen phosphorylase"/>
    <property type="match status" value="1"/>
</dbReference>